<feature type="transmembrane region" description="Helical" evidence="1">
    <location>
        <begin position="75"/>
        <end position="92"/>
    </location>
</feature>
<organism evidence="2 3">
    <name type="scientific">Arthrobacter deserti</name>
    <dbReference type="NCBI Taxonomy" id="1742687"/>
    <lineage>
        <taxon>Bacteria</taxon>
        <taxon>Bacillati</taxon>
        <taxon>Actinomycetota</taxon>
        <taxon>Actinomycetes</taxon>
        <taxon>Micrococcales</taxon>
        <taxon>Micrococcaceae</taxon>
        <taxon>Arthrobacter</taxon>
    </lineage>
</organism>
<gene>
    <name evidence="2" type="ORF">HER39_09455</name>
</gene>
<feature type="transmembrane region" description="Helical" evidence="1">
    <location>
        <begin position="104"/>
        <end position="122"/>
    </location>
</feature>
<dbReference type="Proteomes" id="UP000523795">
    <property type="component" value="Unassembled WGS sequence"/>
</dbReference>
<dbReference type="EMBL" id="JAAZSR010000127">
    <property type="protein sequence ID" value="NKX50786.1"/>
    <property type="molecule type" value="Genomic_DNA"/>
</dbReference>
<evidence type="ECO:0000256" key="1">
    <source>
        <dbReference type="SAM" id="Phobius"/>
    </source>
</evidence>
<keyword evidence="1" id="KW-0812">Transmembrane</keyword>
<keyword evidence="3" id="KW-1185">Reference proteome</keyword>
<evidence type="ECO:0008006" key="4">
    <source>
        <dbReference type="Google" id="ProtNLM"/>
    </source>
</evidence>
<sequence length="197" mass="19846">MNAWLGGVMLASTMAGLAACTAGMVFRDRRTDPLSAAGGRSADSGKRLPAMAGMALMSAAMLDLVLPSLQLLPHGFWGLLLLAAAPLLLVRARSGTAVPAALPDVHRSLSLVAAAVLSIITGHGHGTAPDALPGHVHGPGQLLPAVLAAGLAAFILYSLRLARRQLRAARRSGQGLAGPAETVSGTLSVALMAAMAA</sequence>
<reference evidence="2 3" key="1">
    <citation type="submission" date="2020-04" db="EMBL/GenBank/DDBJ databases">
        <authorList>
            <person name="Liu S."/>
        </authorList>
    </citation>
    <scope>NUCLEOTIDE SEQUENCE [LARGE SCALE GENOMIC DNA]</scope>
    <source>
        <strain evidence="2 3">CGMCC 1.15091</strain>
    </source>
</reference>
<evidence type="ECO:0000313" key="3">
    <source>
        <dbReference type="Proteomes" id="UP000523795"/>
    </source>
</evidence>
<keyword evidence="1" id="KW-1133">Transmembrane helix</keyword>
<feature type="transmembrane region" description="Helical" evidence="1">
    <location>
        <begin position="6"/>
        <end position="27"/>
    </location>
</feature>
<proteinExistence type="predicted"/>
<comment type="caution">
    <text evidence="2">The sequence shown here is derived from an EMBL/GenBank/DDBJ whole genome shotgun (WGS) entry which is preliminary data.</text>
</comment>
<protein>
    <recommendedName>
        <fullName evidence="4">DUF5134 domain-containing protein</fullName>
    </recommendedName>
</protein>
<accession>A0ABX1JR86</accession>
<keyword evidence="1" id="KW-0472">Membrane</keyword>
<feature type="transmembrane region" description="Helical" evidence="1">
    <location>
        <begin position="48"/>
        <end position="69"/>
    </location>
</feature>
<name>A0ABX1JR86_9MICC</name>
<evidence type="ECO:0000313" key="2">
    <source>
        <dbReference type="EMBL" id="NKX50786.1"/>
    </source>
</evidence>
<feature type="transmembrane region" description="Helical" evidence="1">
    <location>
        <begin position="142"/>
        <end position="162"/>
    </location>
</feature>